<gene>
    <name evidence="1" type="ORF">BpHYR1_014879</name>
</gene>
<reference evidence="1 2" key="1">
    <citation type="journal article" date="2018" name="Sci. Rep.">
        <title>Genomic signatures of local adaptation to the degree of environmental predictability in rotifers.</title>
        <authorList>
            <person name="Franch-Gras L."/>
            <person name="Hahn C."/>
            <person name="Garcia-Roger E.M."/>
            <person name="Carmona M.J."/>
            <person name="Serra M."/>
            <person name="Gomez A."/>
        </authorList>
    </citation>
    <scope>NUCLEOTIDE SEQUENCE [LARGE SCALE GENOMIC DNA]</scope>
    <source>
        <strain evidence="1">HYR1</strain>
    </source>
</reference>
<dbReference type="Proteomes" id="UP000276133">
    <property type="component" value="Unassembled WGS sequence"/>
</dbReference>
<name>A0A3M7T8B1_BRAPC</name>
<sequence length="61" mass="7351">MKVIKYCDGYLCAEISRERNTFLLVSRKKFTSSFFAQYFCQIPQNKTKFNDFLNRNEQILI</sequence>
<comment type="caution">
    <text evidence="1">The sequence shown here is derived from an EMBL/GenBank/DDBJ whole genome shotgun (WGS) entry which is preliminary data.</text>
</comment>
<evidence type="ECO:0000313" key="2">
    <source>
        <dbReference type="Proteomes" id="UP000276133"/>
    </source>
</evidence>
<dbReference type="EMBL" id="REGN01000123">
    <property type="protein sequence ID" value="RNA44304.1"/>
    <property type="molecule type" value="Genomic_DNA"/>
</dbReference>
<dbReference type="AlphaFoldDB" id="A0A3M7T8B1"/>
<evidence type="ECO:0000313" key="1">
    <source>
        <dbReference type="EMBL" id="RNA44304.1"/>
    </source>
</evidence>
<protein>
    <submittedName>
        <fullName evidence="1">Uncharacterized protein</fullName>
    </submittedName>
</protein>
<organism evidence="1 2">
    <name type="scientific">Brachionus plicatilis</name>
    <name type="common">Marine rotifer</name>
    <name type="synonym">Brachionus muelleri</name>
    <dbReference type="NCBI Taxonomy" id="10195"/>
    <lineage>
        <taxon>Eukaryota</taxon>
        <taxon>Metazoa</taxon>
        <taxon>Spiralia</taxon>
        <taxon>Gnathifera</taxon>
        <taxon>Rotifera</taxon>
        <taxon>Eurotatoria</taxon>
        <taxon>Monogononta</taxon>
        <taxon>Pseudotrocha</taxon>
        <taxon>Ploima</taxon>
        <taxon>Brachionidae</taxon>
        <taxon>Brachionus</taxon>
    </lineage>
</organism>
<accession>A0A3M7T8B1</accession>
<keyword evidence="2" id="KW-1185">Reference proteome</keyword>
<proteinExistence type="predicted"/>